<evidence type="ECO:0000256" key="7">
    <source>
        <dbReference type="PROSITE-ProRule" id="PRU00023"/>
    </source>
</evidence>
<dbReference type="GO" id="GO:0005886">
    <property type="term" value="C:plasma membrane"/>
    <property type="evidence" value="ECO:0007669"/>
    <property type="project" value="TreeGrafter"/>
</dbReference>
<reference evidence="10" key="1">
    <citation type="submission" date="2015-04" db="UniProtKB">
        <authorList>
            <consortium name="EnsemblPlants"/>
        </authorList>
    </citation>
    <scope>IDENTIFICATION</scope>
</reference>
<feature type="repeat" description="ANK" evidence="7">
    <location>
        <begin position="222"/>
        <end position="243"/>
    </location>
</feature>
<dbReference type="Gramene" id="OMERI09G04970.1">
    <property type="protein sequence ID" value="OMERI09G04970.1"/>
    <property type="gene ID" value="OMERI09G04970"/>
</dbReference>
<evidence type="ECO:0000256" key="5">
    <source>
        <dbReference type="ARBA" id="ARBA00023043"/>
    </source>
</evidence>
<comment type="subcellular location">
    <subcellularLocation>
        <location evidence="1">Membrane</location>
        <topology evidence="1">Multi-pass membrane protein</topology>
    </subcellularLocation>
</comment>
<accession>A0A0E0EQY7</accession>
<dbReference type="Pfam" id="PF13962">
    <property type="entry name" value="PGG"/>
    <property type="match status" value="1"/>
</dbReference>
<feature type="domain" description="PGG" evidence="9">
    <location>
        <begin position="597"/>
        <end position="710"/>
    </location>
</feature>
<sequence length="793" mass="86873">MAAASNGEETPSSSMAPTALPIAAKLMVATDRGECERLKDIVSKEDTTTMVVELGSSREASAAAMALKNAAAEERLSSSTGAMDAKVLIATSPSDCESLKDTLSVEDAAAMLVVMTSRKDVATKPSMNPLLLSLASRGECATLDQILNMLGVPAPPQGLEPTQQATGALASAELGMDLNGVTIEGDTALHVVATCGEDRCYLKCAKNIYNKAKHLLFAENNKGDTPLHCAVRAGNAEMVSCLIGLAKSEDNSGSSSRLKELLRKENCSKETALHEAVRVGNKNIITKLFEFDSELARYPRDGTGTSPLYLAVLLERVDIARKLHELSKGRLSYSGPNRQNALHAAVLQGKEMTEMLLSWNTDLTKQADQNGSTPLHFAASLFWGDQNGSTPLHFVPSLFWGWILKQWKSKTPLIHVLEANPIQLYQPDSEGFYPIHVAASSGAKMAFIYLIKERPEIAGFRDSKGRTFLHVAAERNTWDIVEYTCSTPSLAWILNLQDNDGNTAMHVAVQHRYEYTFCSLLKNKEVNLNIPNHKGQTPLDISCSKIPEGFFCIWNIDKLILRALMICNASYGNLRVDHLKEQVLRQRKKLDKVRESEKLTDSTQTLSIGSVLIVTVTFGALFAIPGGYKADDHYNGGTPTLARRYIFDAFIMADTIAFICSALATINLMYSGMPMVSLALRYRHFNRSSFLAYSSVTSLGAAFTLGIYLVLAPVARWTAIAICVMMMIASTCLFEPVWNALRVAEALNVRKENRVLPVIARVLLFRTLITYWPCAVIFGWAAISTKYGHGRHG</sequence>
<evidence type="ECO:0000313" key="11">
    <source>
        <dbReference type="Proteomes" id="UP000008021"/>
    </source>
</evidence>
<evidence type="ECO:0000256" key="4">
    <source>
        <dbReference type="ARBA" id="ARBA00022989"/>
    </source>
</evidence>
<name>A0A0E0EQY7_9ORYZ</name>
<keyword evidence="4 8" id="KW-1133">Transmembrane helix</keyword>
<dbReference type="HOGENOM" id="CLU_000134_36_5_1"/>
<reference evidence="10" key="2">
    <citation type="submission" date="2018-05" db="EMBL/GenBank/DDBJ databases">
        <title>OmerRS3 (Oryza meridionalis Reference Sequence Version 3).</title>
        <authorList>
            <person name="Zhang J."/>
            <person name="Kudrna D."/>
            <person name="Lee S."/>
            <person name="Talag J."/>
            <person name="Welchert J."/>
            <person name="Wing R.A."/>
        </authorList>
    </citation>
    <scope>NUCLEOTIDE SEQUENCE [LARGE SCALE GENOMIC DNA]</scope>
    <source>
        <strain evidence="10">cv. OR44</strain>
    </source>
</reference>
<dbReference type="InterPro" id="IPR026961">
    <property type="entry name" value="PGG_dom"/>
</dbReference>
<evidence type="ECO:0000256" key="3">
    <source>
        <dbReference type="ARBA" id="ARBA00022737"/>
    </source>
</evidence>
<evidence type="ECO:0000313" key="10">
    <source>
        <dbReference type="EnsemblPlants" id="OMERI09G04970.1"/>
    </source>
</evidence>
<dbReference type="EnsemblPlants" id="OMERI09G04970.1">
    <property type="protein sequence ID" value="OMERI09G04970.1"/>
    <property type="gene ID" value="OMERI09G04970"/>
</dbReference>
<evidence type="ECO:0000256" key="1">
    <source>
        <dbReference type="ARBA" id="ARBA00004141"/>
    </source>
</evidence>
<keyword evidence="6 8" id="KW-0472">Membrane</keyword>
<dbReference type="PROSITE" id="PS50297">
    <property type="entry name" value="ANK_REP_REGION"/>
    <property type="match status" value="1"/>
</dbReference>
<dbReference type="Gene3D" id="1.25.40.20">
    <property type="entry name" value="Ankyrin repeat-containing domain"/>
    <property type="match status" value="3"/>
</dbReference>
<keyword evidence="3" id="KW-0677">Repeat</keyword>
<protein>
    <recommendedName>
        <fullName evidence="9">PGG domain-containing protein</fullName>
    </recommendedName>
</protein>
<feature type="transmembrane region" description="Helical" evidence="8">
    <location>
        <begin position="645"/>
        <end position="670"/>
    </location>
</feature>
<evidence type="ECO:0000256" key="8">
    <source>
        <dbReference type="SAM" id="Phobius"/>
    </source>
</evidence>
<feature type="transmembrane region" description="Helical" evidence="8">
    <location>
        <begin position="762"/>
        <end position="783"/>
    </location>
</feature>
<evidence type="ECO:0000259" key="9">
    <source>
        <dbReference type="Pfam" id="PF13962"/>
    </source>
</evidence>
<dbReference type="InterPro" id="IPR002110">
    <property type="entry name" value="Ankyrin_rpt"/>
</dbReference>
<keyword evidence="5 7" id="KW-0040">ANK repeat</keyword>
<feature type="transmembrane region" description="Helical" evidence="8">
    <location>
        <begin position="717"/>
        <end position="741"/>
    </location>
</feature>
<dbReference type="PANTHER" id="PTHR24186:SF50">
    <property type="entry name" value="ANKYRIN REPEAT-CONTAINING PROTEIN ITN1-LIKE ISOFORM X1"/>
    <property type="match status" value="1"/>
</dbReference>
<evidence type="ECO:0000256" key="6">
    <source>
        <dbReference type="ARBA" id="ARBA00023136"/>
    </source>
</evidence>
<dbReference type="eggNOG" id="KOG0504">
    <property type="taxonomic scope" value="Eukaryota"/>
</dbReference>
<feature type="transmembrane region" description="Helical" evidence="8">
    <location>
        <begin position="690"/>
        <end position="711"/>
    </location>
</feature>
<dbReference type="STRING" id="40149.A0A0E0EQY7"/>
<feature type="transmembrane region" description="Helical" evidence="8">
    <location>
        <begin position="431"/>
        <end position="451"/>
    </location>
</feature>
<keyword evidence="11" id="KW-1185">Reference proteome</keyword>
<dbReference type="Proteomes" id="UP000008021">
    <property type="component" value="Chromosome 9"/>
</dbReference>
<dbReference type="AlphaFoldDB" id="A0A0E0EQY7"/>
<keyword evidence="2 8" id="KW-0812">Transmembrane</keyword>
<dbReference type="InterPro" id="IPR036770">
    <property type="entry name" value="Ankyrin_rpt-contain_sf"/>
</dbReference>
<dbReference type="PANTHER" id="PTHR24186">
    <property type="entry name" value="PROTEIN PHOSPHATASE 1 REGULATORY SUBUNIT"/>
    <property type="match status" value="1"/>
</dbReference>
<dbReference type="Pfam" id="PF12796">
    <property type="entry name" value="Ank_2"/>
    <property type="match status" value="1"/>
</dbReference>
<dbReference type="SUPFAM" id="SSF48403">
    <property type="entry name" value="Ankyrin repeat"/>
    <property type="match status" value="1"/>
</dbReference>
<dbReference type="SMART" id="SM00248">
    <property type="entry name" value="ANK"/>
    <property type="match status" value="8"/>
</dbReference>
<evidence type="ECO:0000256" key="2">
    <source>
        <dbReference type="ARBA" id="ARBA00022692"/>
    </source>
</evidence>
<organism evidence="10">
    <name type="scientific">Oryza meridionalis</name>
    <dbReference type="NCBI Taxonomy" id="40149"/>
    <lineage>
        <taxon>Eukaryota</taxon>
        <taxon>Viridiplantae</taxon>
        <taxon>Streptophyta</taxon>
        <taxon>Embryophyta</taxon>
        <taxon>Tracheophyta</taxon>
        <taxon>Spermatophyta</taxon>
        <taxon>Magnoliopsida</taxon>
        <taxon>Liliopsida</taxon>
        <taxon>Poales</taxon>
        <taxon>Poaceae</taxon>
        <taxon>BOP clade</taxon>
        <taxon>Oryzoideae</taxon>
        <taxon>Oryzeae</taxon>
        <taxon>Oryzinae</taxon>
        <taxon>Oryza</taxon>
    </lineage>
</organism>
<proteinExistence type="predicted"/>
<feature type="transmembrane region" description="Helical" evidence="8">
    <location>
        <begin position="606"/>
        <end position="625"/>
    </location>
</feature>
<dbReference type="PROSITE" id="PS50088">
    <property type="entry name" value="ANK_REPEAT"/>
    <property type="match status" value="1"/>
</dbReference>